<keyword evidence="1" id="KW-1133">Transmembrane helix</keyword>
<evidence type="ECO:0000313" key="2">
    <source>
        <dbReference type="EMBL" id="HCL03263.1"/>
    </source>
</evidence>
<gene>
    <name evidence="2" type="ORF">DHW61_12790</name>
</gene>
<dbReference type="EMBL" id="DPVV01000430">
    <property type="protein sequence ID" value="HCL03263.1"/>
    <property type="molecule type" value="Genomic_DNA"/>
</dbReference>
<feature type="transmembrane region" description="Helical" evidence="1">
    <location>
        <begin position="197"/>
        <end position="218"/>
    </location>
</feature>
<feature type="transmembrane region" description="Helical" evidence="1">
    <location>
        <begin position="40"/>
        <end position="61"/>
    </location>
</feature>
<dbReference type="Pfam" id="PF14897">
    <property type="entry name" value="EpsG"/>
    <property type="match status" value="1"/>
</dbReference>
<organism evidence="2 3">
    <name type="scientific">Lachnoclostridium phytofermentans</name>
    <dbReference type="NCBI Taxonomy" id="66219"/>
    <lineage>
        <taxon>Bacteria</taxon>
        <taxon>Bacillati</taxon>
        <taxon>Bacillota</taxon>
        <taxon>Clostridia</taxon>
        <taxon>Lachnospirales</taxon>
        <taxon>Lachnospiraceae</taxon>
    </lineage>
</organism>
<evidence type="ECO:0000256" key="1">
    <source>
        <dbReference type="SAM" id="Phobius"/>
    </source>
</evidence>
<feature type="transmembrane region" description="Helical" evidence="1">
    <location>
        <begin position="154"/>
        <end position="185"/>
    </location>
</feature>
<protein>
    <recommendedName>
        <fullName evidence="4">EpsG family protein</fullName>
    </recommendedName>
</protein>
<accession>A0A3D2X9I9</accession>
<proteinExistence type="predicted"/>
<reference evidence="2 3" key="1">
    <citation type="journal article" date="2018" name="Nat. Biotechnol.">
        <title>A standardized bacterial taxonomy based on genome phylogeny substantially revises the tree of life.</title>
        <authorList>
            <person name="Parks D.H."/>
            <person name="Chuvochina M."/>
            <person name="Waite D.W."/>
            <person name="Rinke C."/>
            <person name="Skarshewski A."/>
            <person name="Chaumeil P.A."/>
            <person name="Hugenholtz P."/>
        </authorList>
    </citation>
    <scope>NUCLEOTIDE SEQUENCE [LARGE SCALE GENOMIC DNA]</scope>
    <source>
        <strain evidence="2">UBA11728</strain>
    </source>
</reference>
<dbReference type="Proteomes" id="UP000262969">
    <property type="component" value="Unassembled WGS sequence"/>
</dbReference>
<keyword evidence="1" id="KW-0812">Transmembrane</keyword>
<dbReference type="InterPro" id="IPR049458">
    <property type="entry name" value="EpsG-like"/>
</dbReference>
<comment type="caution">
    <text evidence="2">The sequence shown here is derived from an EMBL/GenBank/DDBJ whole genome shotgun (WGS) entry which is preliminary data.</text>
</comment>
<feature type="transmembrane region" description="Helical" evidence="1">
    <location>
        <begin position="15"/>
        <end position="33"/>
    </location>
</feature>
<evidence type="ECO:0000313" key="3">
    <source>
        <dbReference type="Proteomes" id="UP000262969"/>
    </source>
</evidence>
<name>A0A3D2X9I9_9FIRM</name>
<keyword evidence="1" id="KW-0472">Membrane</keyword>
<dbReference type="AlphaFoldDB" id="A0A3D2X9I9"/>
<feature type="transmembrane region" description="Helical" evidence="1">
    <location>
        <begin position="108"/>
        <end position="134"/>
    </location>
</feature>
<evidence type="ECO:0008006" key="4">
    <source>
        <dbReference type="Google" id="ProtNLM"/>
    </source>
</evidence>
<feature type="transmembrane region" description="Helical" evidence="1">
    <location>
        <begin position="73"/>
        <end position="96"/>
    </location>
</feature>
<sequence>MLYFTGVFLNFDMGVIRQGIAIAFGLFSIKYILERSFKKFIITILLGALFHVSILVFIPLYVLSYKQLSRKLIYITTFSTLVISILMCGDLLVKIINLVPAGMIKEKLLFYAALYTGGGTISIIKRILFLVFFVEFYKRKQIDDKKSLIFLNGYFLSIIVMALFSSIDIIGGRGSIGLYFLQIFIFPTIMKNINTKIFRVILLGVLILMSIYTMKGIIDYGGISNQPYIPYRSILSVF</sequence>